<sequence length="256" mass="27724">MQNLLSNAVKFTHQGSVGLSIELTEREHHGELTIQVSDTGIGISEDKHSAVFDPFSQAEGDTTRRFGGTGLGLSITRDLVKAMNGTIDLASTIGEGSQFTIVLPVILTDAIDHATQEQELPEFDGSGLWALIAEDTRVNAVVLGKFLANKGFDYEVVENGQLAIEKVQQRHFDCVLMDNHMPEMDGLEATRAITSLNLDNPPIIIGCTADAFEQTRQQMMSEGCAEVITKPVSSAQLDKVFHATLTPNRANSAKQA</sequence>
<dbReference type="SMART" id="SM00387">
    <property type="entry name" value="HATPase_c"/>
    <property type="match status" value="1"/>
</dbReference>
<evidence type="ECO:0000313" key="9">
    <source>
        <dbReference type="Proteomes" id="UP001157138"/>
    </source>
</evidence>
<evidence type="ECO:0000256" key="3">
    <source>
        <dbReference type="ARBA" id="ARBA00022679"/>
    </source>
</evidence>
<dbReference type="InterPro" id="IPR011006">
    <property type="entry name" value="CheY-like_superfamily"/>
</dbReference>
<accession>A0ABQ6EX82</accession>
<dbReference type="InterPro" id="IPR004358">
    <property type="entry name" value="Sig_transdc_His_kin-like_C"/>
</dbReference>
<evidence type="ECO:0000256" key="4">
    <source>
        <dbReference type="ARBA" id="ARBA00022777"/>
    </source>
</evidence>
<evidence type="ECO:0000256" key="2">
    <source>
        <dbReference type="ARBA" id="ARBA00012438"/>
    </source>
</evidence>
<feature type="domain" description="Histidine kinase" evidence="6">
    <location>
        <begin position="1"/>
        <end position="107"/>
    </location>
</feature>
<feature type="domain" description="Response regulatory" evidence="7">
    <location>
        <begin position="129"/>
        <end position="245"/>
    </location>
</feature>
<comment type="caution">
    <text evidence="8">The sequence shown here is derived from an EMBL/GenBank/DDBJ whole genome shotgun (WGS) entry which is preliminary data.</text>
</comment>
<proteinExistence type="predicted"/>
<dbReference type="SUPFAM" id="SSF55874">
    <property type="entry name" value="ATPase domain of HSP90 chaperone/DNA topoisomerase II/histidine kinase"/>
    <property type="match status" value="1"/>
</dbReference>
<name>A0ABQ6EX82_9VIBR</name>
<dbReference type="EC" id="2.7.13.3" evidence="2"/>
<evidence type="ECO:0000259" key="6">
    <source>
        <dbReference type="PROSITE" id="PS50109"/>
    </source>
</evidence>
<dbReference type="EMBL" id="BSPW01000026">
    <property type="protein sequence ID" value="GLT17808.1"/>
    <property type="molecule type" value="Genomic_DNA"/>
</dbReference>
<dbReference type="PRINTS" id="PR00344">
    <property type="entry name" value="BCTRLSENSOR"/>
</dbReference>
<dbReference type="InterPro" id="IPR001789">
    <property type="entry name" value="Sig_transdc_resp-reg_receiver"/>
</dbReference>
<dbReference type="Gene3D" id="3.30.565.10">
    <property type="entry name" value="Histidine kinase-like ATPase, C-terminal domain"/>
    <property type="match status" value="1"/>
</dbReference>
<protein>
    <recommendedName>
        <fullName evidence="2">histidine kinase</fullName>
        <ecNumber evidence="2">2.7.13.3</ecNumber>
    </recommendedName>
</protein>
<dbReference type="Gene3D" id="3.40.50.2300">
    <property type="match status" value="1"/>
</dbReference>
<keyword evidence="4" id="KW-0418">Kinase</keyword>
<dbReference type="SUPFAM" id="SSF52172">
    <property type="entry name" value="CheY-like"/>
    <property type="match status" value="1"/>
</dbReference>
<dbReference type="InterPro" id="IPR036890">
    <property type="entry name" value="HATPase_C_sf"/>
</dbReference>
<reference evidence="9" key="1">
    <citation type="journal article" date="2019" name="Int. J. Syst. Evol. Microbiol.">
        <title>The Global Catalogue of Microorganisms (GCM) 10K type strain sequencing project: providing services to taxonomists for standard genome sequencing and annotation.</title>
        <authorList>
            <consortium name="The Broad Institute Genomics Platform"/>
            <consortium name="The Broad Institute Genome Sequencing Center for Infectious Disease"/>
            <person name="Wu L."/>
            <person name="Ma J."/>
        </authorList>
    </citation>
    <scope>NUCLEOTIDE SEQUENCE [LARGE SCALE GENOMIC DNA]</scope>
    <source>
        <strain evidence="9">NBRC 108723</strain>
    </source>
</reference>
<dbReference type="InterPro" id="IPR005467">
    <property type="entry name" value="His_kinase_dom"/>
</dbReference>
<keyword evidence="5" id="KW-0597">Phosphoprotein</keyword>
<evidence type="ECO:0000256" key="1">
    <source>
        <dbReference type="ARBA" id="ARBA00000085"/>
    </source>
</evidence>
<evidence type="ECO:0000259" key="7">
    <source>
        <dbReference type="PROSITE" id="PS50110"/>
    </source>
</evidence>
<comment type="catalytic activity">
    <reaction evidence="1">
        <text>ATP + protein L-histidine = ADP + protein N-phospho-L-histidine.</text>
        <dbReference type="EC" id="2.7.13.3"/>
    </reaction>
</comment>
<dbReference type="CDD" id="cd16922">
    <property type="entry name" value="HATPase_EvgS-ArcB-TorS-like"/>
    <property type="match status" value="1"/>
</dbReference>
<feature type="modified residue" description="4-aspartylphosphate" evidence="5">
    <location>
        <position position="178"/>
    </location>
</feature>
<dbReference type="CDD" id="cd17546">
    <property type="entry name" value="REC_hyHK_CKI1_RcsC-like"/>
    <property type="match status" value="1"/>
</dbReference>
<dbReference type="Pfam" id="PF02518">
    <property type="entry name" value="HATPase_c"/>
    <property type="match status" value="1"/>
</dbReference>
<dbReference type="SMART" id="SM00448">
    <property type="entry name" value="REC"/>
    <property type="match status" value="1"/>
</dbReference>
<dbReference type="PROSITE" id="PS50109">
    <property type="entry name" value="HIS_KIN"/>
    <property type="match status" value="1"/>
</dbReference>
<evidence type="ECO:0000313" key="8">
    <source>
        <dbReference type="EMBL" id="GLT17808.1"/>
    </source>
</evidence>
<keyword evidence="3" id="KW-0808">Transferase</keyword>
<dbReference type="PANTHER" id="PTHR43047:SF78">
    <property type="entry name" value="SENSORY_REGULATORY PROTEIN RPFC"/>
    <property type="match status" value="1"/>
</dbReference>
<dbReference type="Proteomes" id="UP001157138">
    <property type="component" value="Unassembled WGS sequence"/>
</dbReference>
<organism evidence="8 9">
    <name type="scientific">Vibrio zhanjiangensis</name>
    <dbReference type="NCBI Taxonomy" id="1046128"/>
    <lineage>
        <taxon>Bacteria</taxon>
        <taxon>Pseudomonadati</taxon>
        <taxon>Pseudomonadota</taxon>
        <taxon>Gammaproteobacteria</taxon>
        <taxon>Vibrionales</taxon>
        <taxon>Vibrionaceae</taxon>
        <taxon>Vibrio</taxon>
    </lineage>
</organism>
<dbReference type="InterPro" id="IPR003594">
    <property type="entry name" value="HATPase_dom"/>
</dbReference>
<keyword evidence="9" id="KW-1185">Reference proteome</keyword>
<dbReference type="PANTHER" id="PTHR43047">
    <property type="entry name" value="TWO-COMPONENT HISTIDINE PROTEIN KINASE"/>
    <property type="match status" value="1"/>
</dbReference>
<dbReference type="PROSITE" id="PS50110">
    <property type="entry name" value="RESPONSE_REGULATORY"/>
    <property type="match status" value="1"/>
</dbReference>
<gene>
    <name evidence="8" type="ORF">GCM10007938_15860</name>
</gene>
<evidence type="ECO:0000256" key="5">
    <source>
        <dbReference type="PROSITE-ProRule" id="PRU00169"/>
    </source>
</evidence>
<dbReference type="Pfam" id="PF00072">
    <property type="entry name" value="Response_reg"/>
    <property type="match status" value="1"/>
</dbReference>